<keyword evidence="4" id="KW-0949">S-adenosyl-L-methionine</keyword>
<dbReference type="InterPro" id="IPR003333">
    <property type="entry name" value="CMAS"/>
</dbReference>
<dbReference type="RefSeq" id="WP_261293358.1">
    <property type="nucleotide sequence ID" value="NZ_JANQBK010000003.1"/>
</dbReference>
<reference evidence="8" key="1">
    <citation type="journal article" date="2019" name="Int. J. Syst. Evol. Microbiol.">
        <title>The Global Catalogue of Microorganisms (GCM) 10K type strain sequencing project: providing services to taxonomists for standard genome sequencing and annotation.</title>
        <authorList>
            <consortium name="The Broad Institute Genomics Platform"/>
            <consortium name="The Broad Institute Genome Sequencing Center for Infectious Disease"/>
            <person name="Wu L."/>
            <person name="Ma J."/>
        </authorList>
    </citation>
    <scope>NUCLEOTIDE SEQUENCE [LARGE SCALE GENOMIC DNA]</scope>
    <source>
        <strain evidence="8">KCTC 42739</strain>
    </source>
</reference>
<protein>
    <submittedName>
        <fullName evidence="7">Class I SAM-dependent methyltransferase</fullName>
        <ecNumber evidence="7">2.1.1.-</ecNumber>
    </submittedName>
</protein>
<keyword evidence="5" id="KW-0443">Lipid metabolism</keyword>
<evidence type="ECO:0000256" key="3">
    <source>
        <dbReference type="ARBA" id="ARBA00022679"/>
    </source>
</evidence>
<dbReference type="EMBL" id="JBHRXP010000002">
    <property type="protein sequence ID" value="MFC3579751.1"/>
    <property type="molecule type" value="Genomic_DNA"/>
</dbReference>
<dbReference type="InterPro" id="IPR057206">
    <property type="entry name" value="DUF7884"/>
</dbReference>
<gene>
    <name evidence="7" type="ORF">ACFONA_06185</name>
</gene>
<keyword evidence="3 7" id="KW-0808">Transferase</keyword>
<dbReference type="InterPro" id="IPR029063">
    <property type="entry name" value="SAM-dependent_MTases_sf"/>
</dbReference>
<evidence type="ECO:0000256" key="2">
    <source>
        <dbReference type="ARBA" id="ARBA00022603"/>
    </source>
</evidence>
<dbReference type="Proteomes" id="UP001595713">
    <property type="component" value="Unassembled WGS sequence"/>
</dbReference>
<feature type="domain" description="DUF7884" evidence="6">
    <location>
        <begin position="11"/>
        <end position="83"/>
    </location>
</feature>
<dbReference type="PIRSF" id="PIRSF003085">
    <property type="entry name" value="CMAS"/>
    <property type="match status" value="1"/>
</dbReference>
<dbReference type="Pfam" id="PF02353">
    <property type="entry name" value="CMAS"/>
    <property type="match status" value="1"/>
</dbReference>
<evidence type="ECO:0000256" key="5">
    <source>
        <dbReference type="ARBA" id="ARBA00023098"/>
    </source>
</evidence>
<dbReference type="Gene3D" id="3.40.50.150">
    <property type="entry name" value="Vaccinia Virus protein VP39"/>
    <property type="match status" value="1"/>
</dbReference>
<dbReference type="Pfam" id="PF25371">
    <property type="entry name" value="DUF7884"/>
    <property type="match status" value="1"/>
</dbReference>
<proteinExistence type="inferred from homology"/>
<dbReference type="PANTHER" id="PTHR43667">
    <property type="entry name" value="CYCLOPROPANE-FATTY-ACYL-PHOSPHOLIPID SYNTHASE"/>
    <property type="match status" value="1"/>
</dbReference>
<keyword evidence="2 7" id="KW-0489">Methyltransferase</keyword>
<keyword evidence="8" id="KW-1185">Reference proteome</keyword>
<sequence>MALIDLFLARRVTQGQLTVHHADGKTTQFGTPDPAFRDVTIRFTDKGAANFIVRNPGLGAAEAFMDGRLIVEQGDIRDLVNLLSGNGKWEAGKRTLKPHPLREAVAAVTHRLNRINMTRKSKQNVAHHYDLSDRLYDLFLDADRQYSCAYFTDPDNSLEQAQDDKKAHIAAKLALKPGMRVLDIGCGWGGMALYLHAKTGAEVLGVTLSEEQIKVARRRAEDAGVADKVKFELIDYRHVTGQFDRIVSVGMFEHVGPAHYKAFFRKCRELLTSEGVMLIHTIGRMGNPGVTDDFTAKYIFPGGYNPALSEIVRGYEGLKMFPTDIEVLRLHYAYTCDQWYDRTVAAKAQIVALYDERFYRMWTFYLAGAAQAFRFGGLVNYQLQMSRSRTELPITRDYMIEEERRLRG</sequence>
<dbReference type="CDD" id="cd02440">
    <property type="entry name" value="AdoMet_MTases"/>
    <property type="match status" value="1"/>
</dbReference>
<dbReference type="PANTHER" id="PTHR43667:SF1">
    <property type="entry name" value="CYCLOPROPANE-FATTY-ACYL-PHOSPHOLIPID SYNTHASE"/>
    <property type="match status" value="1"/>
</dbReference>
<dbReference type="GO" id="GO:0008168">
    <property type="term" value="F:methyltransferase activity"/>
    <property type="evidence" value="ECO:0007669"/>
    <property type="project" value="UniProtKB-KW"/>
</dbReference>
<accession>A0ABV7SSG7</accession>
<name>A0ABV7SSG7_9SPHN</name>
<dbReference type="InterPro" id="IPR050723">
    <property type="entry name" value="CFA/CMAS"/>
</dbReference>
<dbReference type="EC" id="2.1.1.-" evidence="7"/>
<dbReference type="SUPFAM" id="SSF53335">
    <property type="entry name" value="S-adenosyl-L-methionine-dependent methyltransferases"/>
    <property type="match status" value="1"/>
</dbReference>
<evidence type="ECO:0000256" key="4">
    <source>
        <dbReference type="ARBA" id="ARBA00022691"/>
    </source>
</evidence>
<evidence type="ECO:0000313" key="8">
    <source>
        <dbReference type="Proteomes" id="UP001595713"/>
    </source>
</evidence>
<organism evidence="7 8">
    <name type="scientific">Sphingomonas hylomeconis</name>
    <dbReference type="NCBI Taxonomy" id="1395958"/>
    <lineage>
        <taxon>Bacteria</taxon>
        <taxon>Pseudomonadati</taxon>
        <taxon>Pseudomonadota</taxon>
        <taxon>Alphaproteobacteria</taxon>
        <taxon>Sphingomonadales</taxon>
        <taxon>Sphingomonadaceae</taxon>
        <taxon>Sphingomonas</taxon>
    </lineage>
</organism>
<evidence type="ECO:0000313" key="7">
    <source>
        <dbReference type="EMBL" id="MFC3579751.1"/>
    </source>
</evidence>
<evidence type="ECO:0000256" key="1">
    <source>
        <dbReference type="ARBA" id="ARBA00010815"/>
    </source>
</evidence>
<evidence type="ECO:0000259" key="6">
    <source>
        <dbReference type="Pfam" id="PF25371"/>
    </source>
</evidence>
<comment type="caution">
    <text evidence="7">The sequence shown here is derived from an EMBL/GenBank/DDBJ whole genome shotgun (WGS) entry which is preliminary data.</text>
</comment>
<comment type="similarity">
    <text evidence="1">Belongs to the CFA/CMAS family.</text>
</comment>
<dbReference type="GO" id="GO:0032259">
    <property type="term" value="P:methylation"/>
    <property type="evidence" value="ECO:0007669"/>
    <property type="project" value="UniProtKB-KW"/>
</dbReference>